<dbReference type="EMBL" id="JAADZU010000001">
    <property type="protein sequence ID" value="NDK88027.1"/>
    <property type="molecule type" value="Genomic_DNA"/>
</dbReference>
<feature type="compositionally biased region" description="Low complexity" evidence="1">
    <location>
        <begin position="22"/>
        <end position="48"/>
    </location>
</feature>
<proteinExistence type="predicted"/>
<dbReference type="AlphaFoldDB" id="A0A7K3LKF4"/>
<keyword evidence="2" id="KW-0732">Signal</keyword>
<evidence type="ECO:0000313" key="4">
    <source>
        <dbReference type="Proteomes" id="UP000466307"/>
    </source>
</evidence>
<keyword evidence="4" id="KW-1185">Reference proteome</keyword>
<comment type="caution">
    <text evidence="3">The sequence shown here is derived from an EMBL/GenBank/DDBJ whole genome shotgun (WGS) entry which is preliminary data.</text>
</comment>
<organism evidence="3 4">
    <name type="scientific">Gordonia desulfuricans</name>
    <dbReference type="NCBI Taxonomy" id="89051"/>
    <lineage>
        <taxon>Bacteria</taxon>
        <taxon>Bacillati</taxon>
        <taxon>Actinomycetota</taxon>
        <taxon>Actinomycetes</taxon>
        <taxon>Mycobacteriales</taxon>
        <taxon>Gordoniaceae</taxon>
        <taxon>Gordonia</taxon>
    </lineage>
</organism>
<evidence type="ECO:0000256" key="1">
    <source>
        <dbReference type="SAM" id="MobiDB-lite"/>
    </source>
</evidence>
<dbReference type="Proteomes" id="UP000466307">
    <property type="component" value="Unassembled WGS sequence"/>
</dbReference>
<protein>
    <submittedName>
        <fullName evidence="3">Uncharacterized protein</fullName>
    </submittedName>
</protein>
<sequence length="298" mass="29554">MVGLAVATGVAFGGGFAHAAPTAPAAPAAPASPAAPATPSTPATPSSPESLLEQIQLGAVPLDSQLAEAVRSLKAAGADQMLIQAAQLVQGSIGQISPDQITGLLGQLGLGSGTTVSAATAAHPVAETDPLALLKLAGIQTFTPSVAPFCTTPTDDNPLGIVTAGAGAVAGPWPLQQDPTAPLNDLLGMIGLKPVAPLNIVDDGETGYAFVPASATTGGKMQVAWFNVNTFQGGVVDLEPLPGTENAALTRIFPALGAIRLAPVKTGNGTILSAVYGTAQNGDRTCYFLPAIGVVDAQ</sequence>
<evidence type="ECO:0000313" key="3">
    <source>
        <dbReference type="EMBL" id="NDK88027.1"/>
    </source>
</evidence>
<accession>A0A7K3LKF4</accession>
<evidence type="ECO:0000256" key="2">
    <source>
        <dbReference type="SAM" id="SignalP"/>
    </source>
</evidence>
<feature type="signal peptide" evidence="2">
    <location>
        <begin position="1"/>
        <end position="19"/>
    </location>
</feature>
<name>A0A7K3LKF4_9ACTN</name>
<reference evidence="3 4" key="1">
    <citation type="submission" date="2020-01" db="EMBL/GenBank/DDBJ databases">
        <title>Investigation of new actinobacteria for the biodesulphurisation of diesel fuel.</title>
        <authorList>
            <person name="Athi Narayanan S.M."/>
        </authorList>
    </citation>
    <scope>NUCLEOTIDE SEQUENCE [LARGE SCALE GENOMIC DNA]</scope>
    <source>
        <strain evidence="3 4">213E</strain>
    </source>
</reference>
<feature type="chain" id="PRO_5029855965" evidence="2">
    <location>
        <begin position="20"/>
        <end position="298"/>
    </location>
</feature>
<gene>
    <name evidence="3" type="ORF">GYA93_00295</name>
</gene>
<feature type="region of interest" description="Disordered" evidence="1">
    <location>
        <begin position="22"/>
        <end position="49"/>
    </location>
</feature>